<dbReference type="OrthoDB" id="9781579at2"/>
<dbReference type="EMBL" id="NFJD01000004">
    <property type="protein sequence ID" value="OUO56248.1"/>
    <property type="molecule type" value="Genomic_DNA"/>
</dbReference>
<comment type="similarity">
    <text evidence="1 8 12">Belongs to the thymidine kinase family.</text>
</comment>
<dbReference type="GO" id="GO:0046104">
    <property type="term" value="P:thymidine metabolic process"/>
    <property type="evidence" value="ECO:0007669"/>
    <property type="project" value="TreeGrafter"/>
</dbReference>
<dbReference type="PANTHER" id="PTHR11441:SF0">
    <property type="entry name" value="THYMIDINE KINASE, CYTOSOLIC"/>
    <property type="match status" value="1"/>
</dbReference>
<feature type="binding site" evidence="8">
    <location>
        <begin position="18"/>
        <end position="25"/>
    </location>
    <ligand>
        <name>ATP</name>
        <dbReference type="ChEBI" id="CHEBI:30616"/>
    </ligand>
</feature>
<comment type="catalytic activity">
    <reaction evidence="8 11">
        <text>thymidine + ATP = dTMP + ADP + H(+)</text>
        <dbReference type="Rhea" id="RHEA:19129"/>
        <dbReference type="ChEBI" id="CHEBI:15378"/>
        <dbReference type="ChEBI" id="CHEBI:17748"/>
        <dbReference type="ChEBI" id="CHEBI:30616"/>
        <dbReference type="ChEBI" id="CHEBI:63528"/>
        <dbReference type="ChEBI" id="CHEBI:456216"/>
        <dbReference type="EC" id="2.7.1.21"/>
    </reaction>
</comment>
<dbReference type="PANTHER" id="PTHR11441">
    <property type="entry name" value="THYMIDINE KINASE"/>
    <property type="match status" value="1"/>
</dbReference>
<accession>A0A1Y4DH42</accession>
<dbReference type="SUPFAM" id="SSF57716">
    <property type="entry name" value="Glucocorticoid receptor-like (DNA-binding domain)"/>
    <property type="match status" value="1"/>
</dbReference>
<evidence type="ECO:0000256" key="3">
    <source>
        <dbReference type="ARBA" id="ARBA00022634"/>
    </source>
</evidence>
<dbReference type="InterPro" id="IPR027417">
    <property type="entry name" value="P-loop_NTPase"/>
</dbReference>
<feature type="binding site" evidence="8">
    <location>
        <position position="183"/>
    </location>
    <ligand>
        <name>Zn(2+)</name>
        <dbReference type="ChEBI" id="CHEBI:29105"/>
    </ligand>
</feature>
<name>A0A1Y4DH42_9BACT</name>
<keyword evidence="5 8" id="KW-0547">Nucleotide-binding</keyword>
<evidence type="ECO:0000256" key="7">
    <source>
        <dbReference type="ARBA" id="ARBA00022840"/>
    </source>
</evidence>
<evidence type="ECO:0000256" key="11">
    <source>
        <dbReference type="RuleBase" id="RU000544"/>
    </source>
</evidence>
<keyword evidence="7 8" id="KW-0067">ATP-binding</keyword>
<keyword evidence="3 8" id="KW-0237">DNA synthesis</keyword>
<evidence type="ECO:0000256" key="8">
    <source>
        <dbReference type="HAMAP-Rule" id="MF_00124"/>
    </source>
</evidence>
<evidence type="ECO:0000256" key="10">
    <source>
        <dbReference type="PIRSR" id="PIRSR035805-2"/>
    </source>
</evidence>
<dbReference type="NCBIfam" id="NF003296">
    <property type="entry name" value="PRK04296.1-1"/>
    <property type="match status" value="1"/>
</dbReference>
<feature type="binding site" evidence="8">
    <location>
        <begin position="91"/>
        <end position="94"/>
    </location>
    <ligand>
        <name>ATP</name>
        <dbReference type="ChEBI" id="CHEBI:30616"/>
    </ligand>
</feature>
<evidence type="ECO:0000256" key="2">
    <source>
        <dbReference type="ARBA" id="ARBA00012118"/>
    </source>
</evidence>
<dbReference type="GO" id="GO:0004797">
    <property type="term" value="F:thymidine kinase activity"/>
    <property type="evidence" value="ECO:0007669"/>
    <property type="project" value="UniProtKB-UniRule"/>
</dbReference>
<reference evidence="14" key="1">
    <citation type="submission" date="2017-04" db="EMBL/GenBank/DDBJ databases">
        <title>Function of individual gut microbiota members based on whole genome sequencing of pure cultures obtained from chicken caecum.</title>
        <authorList>
            <person name="Medvecky M."/>
            <person name="Cejkova D."/>
            <person name="Polansky O."/>
            <person name="Karasova D."/>
            <person name="Kubasova T."/>
            <person name="Cizek A."/>
            <person name="Rychlik I."/>
        </authorList>
    </citation>
    <scope>NUCLEOTIDE SEQUENCE [LARGE SCALE GENOMIC DNA]</scope>
    <source>
        <strain evidence="14">An273</strain>
    </source>
</reference>
<dbReference type="Pfam" id="PF00265">
    <property type="entry name" value="TK"/>
    <property type="match status" value="1"/>
</dbReference>
<dbReference type="Gene3D" id="3.30.60.20">
    <property type="match status" value="1"/>
</dbReference>
<keyword evidence="8" id="KW-0479">Metal-binding</keyword>
<evidence type="ECO:0000256" key="1">
    <source>
        <dbReference type="ARBA" id="ARBA00007587"/>
    </source>
</evidence>
<dbReference type="InterPro" id="IPR020633">
    <property type="entry name" value="Thymidine_kinase_CS"/>
</dbReference>
<keyword evidence="6 8" id="KW-0418">Kinase</keyword>
<dbReference type="AlphaFoldDB" id="A0A1Y4DH42"/>
<dbReference type="SUPFAM" id="SSF52540">
    <property type="entry name" value="P-loop containing nucleoside triphosphate hydrolases"/>
    <property type="match status" value="1"/>
</dbReference>
<dbReference type="HAMAP" id="MF_00124">
    <property type="entry name" value="Thymidine_kinase"/>
    <property type="match status" value="1"/>
</dbReference>
<dbReference type="Gene3D" id="3.40.50.300">
    <property type="entry name" value="P-loop containing nucleotide triphosphate hydrolases"/>
    <property type="match status" value="1"/>
</dbReference>
<dbReference type="PIRSF" id="PIRSF035805">
    <property type="entry name" value="TK_cell"/>
    <property type="match status" value="1"/>
</dbReference>
<keyword evidence="4 8" id="KW-0808">Transferase</keyword>
<dbReference type="InterPro" id="IPR001267">
    <property type="entry name" value="Thymidine_kinase"/>
</dbReference>
<feature type="binding site" evidence="8">
    <location>
        <position position="180"/>
    </location>
    <ligand>
        <name>Zn(2+)</name>
        <dbReference type="ChEBI" id="CHEBI:29105"/>
    </ligand>
</feature>
<evidence type="ECO:0000256" key="6">
    <source>
        <dbReference type="ARBA" id="ARBA00022777"/>
    </source>
</evidence>
<feature type="active site" description="Proton acceptor" evidence="8 9">
    <location>
        <position position="92"/>
    </location>
</feature>
<dbReference type="Proteomes" id="UP000196368">
    <property type="component" value="Unassembled WGS sequence"/>
</dbReference>
<dbReference type="GO" id="GO:0005829">
    <property type="term" value="C:cytosol"/>
    <property type="evidence" value="ECO:0007669"/>
    <property type="project" value="TreeGrafter"/>
</dbReference>
<comment type="caution">
    <text evidence="13">The sequence shown here is derived from an EMBL/GenBank/DDBJ whole genome shotgun (WGS) entry which is preliminary data.</text>
</comment>
<sequence>MANPLIYHKQGWIEVICGCMFSGKTEELIRRVRTALIAKQKVQLFNSKIDTRYGIDSIISHNQNKVAATCVKKSDEILPLVEKDTQVIAIDEINFFDMGIVSVCEKLANAGKRVIVAGLDTDYRAEPFEVTAALLAKAEYVTKNLAVCTKCGNPASFTQRTSKDKKRIVVGTTDAYQARCRRCYKKPRK</sequence>
<dbReference type="GO" id="GO:0071897">
    <property type="term" value="P:DNA biosynthetic process"/>
    <property type="evidence" value="ECO:0007669"/>
    <property type="project" value="UniProtKB-KW"/>
</dbReference>
<dbReference type="PROSITE" id="PS00603">
    <property type="entry name" value="TK_CELLULAR_TYPE"/>
    <property type="match status" value="1"/>
</dbReference>
<evidence type="ECO:0000313" key="14">
    <source>
        <dbReference type="Proteomes" id="UP000196368"/>
    </source>
</evidence>
<comment type="subcellular location">
    <subcellularLocation>
        <location evidence="8">Cytoplasm</location>
    </subcellularLocation>
</comment>
<evidence type="ECO:0000256" key="5">
    <source>
        <dbReference type="ARBA" id="ARBA00022741"/>
    </source>
</evidence>
<keyword evidence="8" id="KW-0963">Cytoplasm</keyword>
<keyword evidence="14" id="KW-1185">Reference proteome</keyword>
<keyword evidence="8" id="KW-0862">Zinc</keyword>
<evidence type="ECO:0000313" key="13">
    <source>
        <dbReference type="EMBL" id="OUO56248.1"/>
    </source>
</evidence>
<gene>
    <name evidence="8" type="primary">tdk</name>
    <name evidence="13" type="ORF">B5F75_06415</name>
</gene>
<dbReference type="GO" id="GO:0005524">
    <property type="term" value="F:ATP binding"/>
    <property type="evidence" value="ECO:0007669"/>
    <property type="project" value="UniProtKB-UniRule"/>
</dbReference>
<organism evidence="13 14">
    <name type="scientific">Candidatus Avelusimicrobium gallicola</name>
    <dbReference type="NCBI Taxonomy" id="2562704"/>
    <lineage>
        <taxon>Bacteria</taxon>
        <taxon>Pseudomonadati</taxon>
        <taxon>Elusimicrobiota</taxon>
        <taxon>Elusimicrobia</taxon>
        <taxon>Elusimicrobiales</taxon>
        <taxon>Elusimicrobiaceae</taxon>
        <taxon>Candidatus Avelusimicrobium</taxon>
    </lineage>
</organism>
<feature type="binding site" evidence="8">
    <location>
        <position position="148"/>
    </location>
    <ligand>
        <name>Zn(2+)</name>
        <dbReference type="ChEBI" id="CHEBI:29105"/>
    </ligand>
</feature>
<dbReference type="GO" id="GO:0008270">
    <property type="term" value="F:zinc ion binding"/>
    <property type="evidence" value="ECO:0007669"/>
    <property type="project" value="UniProtKB-UniRule"/>
</dbReference>
<feature type="binding site" evidence="10">
    <location>
        <position position="176"/>
    </location>
    <ligand>
        <name>substrate</name>
    </ligand>
</feature>
<evidence type="ECO:0000256" key="9">
    <source>
        <dbReference type="PIRSR" id="PIRSR035805-1"/>
    </source>
</evidence>
<evidence type="ECO:0000256" key="4">
    <source>
        <dbReference type="ARBA" id="ARBA00022679"/>
    </source>
</evidence>
<evidence type="ECO:0000256" key="12">
    <source>
        <dbReference type="RuleBase" id="RU004165"/>
    </source>
</evidence>
<feature type="binding site" evidence="8">
    <location>
        <position position="151"/>
    </location>
    <ligand>
        <name>Zn(2+)</name>
        <dbReference type="ChEBI" id="CHEBI:29105"/>
    </ligand>
</feature>
<dbReference type="RefSeq" id="WP_087289137.1">
    <property type="nucleotide sequence ID" value="NZ_NFJD01000004.1"/>
</dbReference>
<dbReference type="EC" id="2.7.1.21" evidence="2 8"/>
<comment type="subunit">
    <text evidence="8">Homotetramer.</text>
</comment>
<feature type="binding site" evidence="10">
    <location>
        <begin position="168"/>
        <end position="171"/>
    </location>
    <ligand>
        <name>substrate</name>
    </ligand>
</feature>
<protein>
    <recommendedName>
        <fullName evidence="2 8">Thymidine kinase</fullName>
        <ecNumber evidence="2 8">2.7.1.21</ecNumber>
    </recommendedName>
</protein>
<proteinExistence type="inferred from homology"/>